<keyword evidence="1" id="KW-0001">2Fe-2S</keyword>
<dbReference type="Gene3D" id="2.102.10.10">
    <property type="entry name" value="Rieske [2Fe-2S] iron-sulphur domain"/>
    <property type="match status" value="1"/>
</dbReference>
<name>A0A0D0JMH9_9PSED</name>
<keyword evidence="6" id="KW-0534">Nitrate assimilation</keyword>
<dbReference type="EMBL" id="JXQW01000124">
    <property type="protein sequence ID" value="KIP87936.1"/>
    <property type="molecule type" value="Genomic_DNA"/>
</dbReference>
<sequence>MSQSNAVRAQSLPATEWQPLCSSQDLVANSGVVAWLEGDQIALFHLPHSEAGEQLFAVENRDPKSGANVIGRGLIGQIKGDLVIASPLYKQHFRLVDGTCLEYPEQRLRVWPVRLNGDTVEIGLAS</sequence>
<dbReference type="PANTHER" id="PTHR40562:SF1">
    <property type="entry name" value="NITRITE REDUCTASE (NADH) SMALL SUBUNIT"/>
    <property type="match status" value="1"/>
</dbReference>
<dbReference type="SUPFAM" id="SSF50022">
    <property type="entry name" value="ISP domain"/>
    <property type="match status" value="1"/>
</dbReference>
<dbReference type="Pfam" id="PF13806">
    <property type="entry name" value="Rieske_2"/>
    <property type="match status" value="1"/>
</dbReference>
<dbReference type="GO" id="GO:0042128">
    <property type="term" value="P:nitrate assimilation"/>
    <property type="evidence" value="ECO:0007669"/>
    <property type="project" value="UniProtKB-KW"/>
</dbReference>
<dbReference type="PROSITE" id="PS51300">
    <property type="entry name" value="NIRD"/>
    <property type="match status" value="1"/>
</dbReference>
<dbReference type="InterPro" id="IPR017881">
    <property type="entry name" value="NirD"/>
</dbReference>
<dbReference type="GO" id="GO:0008942">
    <property type="term" value="F:nitrite reductase [NAD(P)H] activity"/>
    <property type="evidence" value="ECO:0007669"/>
    <property type="project" value="InterPro"/>
</dbReference>
<evidence type="ECO:0000256" key="2">
    <source>
        <dbReference type="ARBA" id="ARBA00022723"/>
    </source>
</evidence>
<dbReference type="InterPro" id="IPR012748">
    <property type="entry name" value="Rieske-like_NirD"/>
</dbReference>
<dbReference type="NCBIfam" id="TIGR02378">
    <property type="entry name" value="nirD_assim_sml"/>
    <property type="match status" value="1"/>
</dbReference>
<accession>A0A0D0JMH9</accession>
<evidence type="ECO:0000313" key="8">
    <source>
        <dbReference type="EMBL" id="KIP87936.1"/>
    </source>
</evidence>
<keyword evidence="2" id="KW-0479">Metal-binding</keyword>
<comment type="caution">
    <text evidence="8">The sequence shown here is derived from an EMBL/GenBank/DDBJ whole genome shotgun (WGS) entry which is preliminary data.</text>
</comment>
<dbReference type="Proteomes" id="UP000032068">
    <property type="component" value="Unassembled WGS sequence"/>
</dbReference>
<dbReference type="PANTHER" id="PTHR40562">
    <property type="match status" value="1"/>
</dbReference>
<evidence type="ECO:0000256" key="4">
    <source>
        <dbReference type="ARBA" id="ARBA00023004"/>
    </source>
</evidence>
<dbReference type="RefSeq" id="WP_042556801.1">
    <property type="nucleotide sequence ID" value="NZ_JXQW01000124.1"/>
</dbReference>
<evidence type="ECO:0000256" key="1">
    <source>
        <dbReference type="ARBA" id="ARBA00022714"/>
    </source>
</evidence>
<evidence type="ECO:0000313" key="9">
    <source>
        <dbReference type="Proteomes" id="UP000032068"/>
    </source>
</evidence>
<dbReference type="InterPro" id="IPR036922">
    <property type="entry name" value="Rieske_2Fe-2S_sf"/>
</dbReference>
<feature type="domain" description="Rieske" evidence="7">
    <location>
        <begin position="17"/>
        <end position="122"/>
    </location>
</feature>
<keyword evidence="5" id="KW-0411">Iron-sulfur</keyword>
<gene>
    <name evidence="8" type="ORF">RU08_26090</name>
</gene>
<proteinExistence type="predicted"/>
<dbReference type="CDD" id="cd03529">
    <property type="entry name" value="Rieske_NirD"/>
    <property type="match status" value="1"/>
</dbReference>
<evidence type="ECO:0000256" key="6">
    <source>
        <dbReference type="ARBA" id="ARBA00023063"/>
    </source>
</evidence>
<evidence type="ECO:0000256" key="3">
    <source>
        <dbReference type="ARBA" id="ARBA00023002"/>
    </source>
</evidence>
<dbReference type="InterPro" id="IPR017941">
    <property type="entry name" value="Rieske_2Fe-2S"/>
</dbReference>
<keyword evidence="4" id="KW-0408">Iron</keyword>
<dbReference type="GO" id="GO:0051537">
    <property type="term" value="F:2 iron, 2 sulfur cluster binding"/>
    <property type="evidence" value="ECO:0007669"/>
    <property type="project" value="UniProtKB-KW"/>
</dbReference>
<keyword evidence="3" id="KW-0560">Oxidoreductase</keyword>
<dbReference type="PROSITE" id="PS51296">
    <property type="entry name" value="RIESKE"/>
    <property type="match status" value="1"/>
</dbReference>
<dbReference type="AlphaFoldDB" id="A0A0D0JMH9"/>
<protein>
    <submittedName>
        <fullName evidence="8">Nitrite reductase</fullName>
    </submittedName>
</protein>
<dbReference type="OrthoDB" id="516687at2"/>
<evidence type="ECO:0000256" key="5">
    <source>
        <dbReference type="ARBA" id="ARBA00023014"/>
    </source>
</evidence>
<reference evidence="8 9" key="1">
    <citation type="submission" date="2014-12" db="EMBL/GenBank/DDBJ databases">
        <title>16Stimator: statistical estimation of ribosomal gene copy numbers from draft genome assemblies.</title>
        <authorList>
            <person name="Perisin M.A."/>
            <person name="Vetter M."/>
            <person name="Gilbert J.A."/>
            <person name="Bergelson J."/>
        </authorList>
    </citation>
    <scope>NUCLEOTIDE SEQUENCE [LARGE SCALE GENOMIC DNA]</scope>
    <source>
        <strain evidence="8 9">MEJ086</strain>
    </source>
</reference>
<evidence type="ECO:0000259" key="7">
    <source>
        <dbReference type="PROSITE" id="PS51296"/>
    </source>
</evidence>
<dbReference type="GO" id="GO:0046872">
    <property type="term" value="F:metal ion binding"/>
    <property type="evidence" value="ECO:0007669"/>
    <property type="project" value="UniProtKB-KW"/>
</dbReference>
<organism evidence="8 9">
    <name type="scientific">Pseudomonas fulva</name>
    <dbReference type="NCBI Taxonomy" id="47880"/>
    <lineage>
        <taxon>Bacteria</taxon>
        <taxon>Pseudomonadati</taxon>
        <taxon>Pseudomonadota</taxon>
        <taxon>Gammaproteobacteria</taxon>
        <taxon>Pseudomonadales</taxon>
        <taxon>Pseudomonadaceae</taxon>
        <taxon>Pseudomonas</taxon>
    </lineage>
</organism>